<dbReference type="EMBL" id="AEYP01037775">
    <property type="status" value="NOT_ANNOTATED_CDS"/>
    <property type="molecule type" value="Genomic_DNA"/>
</dbReference>
<dbReference type="HOGENOM" id="CLU_2960140_0_0_1"/>
<evidence type="ECO:0000256" key="1">
    <source>
        <dbReference type="SAM" id="MobiDB-lite"/>
    </source>
</evidence>
<dbReference type="Ensembl" id="ENSMPUT00000003075.1">
    <property type="protein sequence ID" value="ENSMPUP00000003014.1"/>
    <property type="gene ID" value="ENSMPUG00000003044.1"/>
</dbReference>
<dbReference type="InParanoid" id="M3XVB4"/>
<protein>
    <submittedName>
        <fullName evidence="2">Uncharacterized protein</fullName>
    </submittedName>
</protein>
<evidence type="ECO:0000313" key="2">
    <source>
        <dbReference type="Ensembl" id="ENSMPUP00000003014.1"/>
    </source>
</evidence>
<proteinExistence type="predicted"/>
<feature type="region of interest" description="Disordered" evidence="1">
    <location>
        <begin position="1"/>
        <end position="34"/>
    </location>
</feature>
<accession>M3XVB4</accession>
<organism evidence="2">
    <name type="scientific">Mustela putorius furo</name>
    <name type="common">European domestic ferret</name>
    <name type="synonym">Mustela furo</name>
    <dbReference type="NCBI Taxonomy" id="9669"/>
    <lineage>
        <taxon>Eukaryota</taxon>
        <taxon>Metazoa</taxon>
        <taxon>Chordata</taxon>
        <taxon>Craniata</taxon>
        <taxon>Vertebrata</taxon>
        <taxon>Euteleostomi</taxon>
        <taxon>Mammalia</taxon>
        <taxon>Eutheria</taxon>
        <taxon>Laurasiatheria</taxon>
        <taxon>Carnivora</taxon>
        <taxon>Caniformia</taxon>
        <taxon>Musteloidea</taxon>
        <taxon>Mustelidae</taxon>
        <taxon>Mustelinae</taxon>
        <taxon>Mustela</taxon>
    </lineage>
</organism>
<dbReference type="AlphaFoldDB" id="M3XVB4"/>
<reference evidence="2" key="1">
    <citation type="submission" date="2024-06" db="UniProtKB">
        <authorList>
            <consortium name="Ensembl"/>
        </authorList>
    </citation>
    <scope>IDENTIFICATION</scope>
</reference>
<name>M3XVB4_MUSPF</name>
<sequence length="59" mass="6535">MPPGRTGTRARPAPQVKNVMDSPPPQMRTRSPPYKIKTHRRLSIPSPPMACLGLAWTAE</sequence>